<dbReference type="Proteomes" id="UP000277283">
    <property type="component" value="Segment"/>
</dbReference>
<evidence type="ECO:0000313" key="2">
    <source>
        <dbReference type="Proteomes" id="UP000277283"/>
    </source>
</evidence>
<sequence>MVLFSSIKNPALSPLRDSSITYSTFLFLGLVSVVCSSSSSSSSSFFFCTCSFSTSLGNPVK</sequence>
<evidence type="ECO:0000313" key="1">
    <source>
        <dbReference type="EMBL" id="AFX59573.1"/>
    </source>
</evidence>
<dbReference type="EMBL" id="JX515788">
    <property type="protein sequence ID" value="AFX59573.1"/>
    <property type="molecule type" value="Genomic_DNA"/>
</dbReference>
<proteinExistence type="predicted"/>
<organism evidence="1 2">
    <name type="scientific">White spot syndrome virus</name>
    <dbReference type="NCBI Taxonomy" id="342409"/>
    <lineage>
        <taxon>Viruses</taxon>
        <taxon>Viruses incertae sedis</taxon>
        <taxon>Naldaviricetes</taxon>
        <taxon>Nimaviridae</taxon>
        <taxon>Whispovirus</taxon>
    </lineage>
</organism>
<protein>
    <submittedName>
        <fullName evidence="1">Wsv196</fullName>
    </submittedName>
</protein>
<accession>K7WHE7</accession>
<reference evidence="2" key="1">
    <citation type="submission" date="2012-08" db="EMBL/GenBank/DDBJ databases">
        <authorList>
            <person name="Choi T.-J."/>
        </authorList>
    </citation>
    <scope>NUCLEOTIDE SEQUENCE [LARGE SCALE GENOMIC DNA]</scope>
    <source>
        <strain evidence="2">K-LV1</strain>
    </source>
</reference>
<name>K7WHE7_9VIRU</name>
<gene>
    <name evidence="1" type="ORF">wssv_01960</name>
</gene>